<protein>
    <recommendedName>
        <fullName evidence="3">Cyclin-domain-containing protein</fullName>
    </recommendedName>
</protein>
<dbReference type="OrthoDB" id="244495at2759"/>
<gene>
    <name evidence="1" type="ORF">BCR37DRAFT_392207</name>
</gene>
<dbReference type="GO" id="GO:0000307">
    <property type="term" value="C:cyclin-dependent protein kinase holoenzyme complex"/>
    <property type="evidence" value="ECO:0007669"/>
    <property type="project" value="TreeGrafter"/>
</dbReference>
<keyword evidence="2" id="KW-1185">Reference proteome</keyword>
<evidence type="ECO:0000313" key="1">
    <source>
        <dbReference type="EMBL" id="ORY83747.1"/>
    </source>
</evidence>
<dbReference type="PANTHER" id="PTHR15615">
    <property type="match status" value="1"/>
</dbReference>
<evidence type="ECO:0008006" key="3">
    <source>
        <dbReference type="Google" id="ProtNLM"/>
    </source>
</evidence>
<dbReference type="GO" id="GO:0019901">
    <property type="term" value="F:protein kinase binding"/>
    <property type="evidence" value="ECO:0007669"/>
    <property type="project" value="InterPro"/>
</dbReference>
<proteinExistence type="predicted"/>
<dbReference type="GeneID" id="63787717"/>
<dbReference type="Pfam" id="PF08613">
    <property type="entry name" value="Cyclin"/>
    <property type="match status" value="1"/>
</dbReference>
<dbReference type="AlphaFoldDB" id="A0A1Y2FJH5"/>
<dbReference type="Gene3D" id="1.10.472.10">
    <property type="entry name" value="Cyclin-like"/>
    <property type="match status" value="1"/>
</dbReference>
<name>A0A1Y2FJH5_PROLT</name>
<evidence type="ECO:0000313" key="2">
    <source>
        <dbReference type="Proteomes" id="UP000193685"/>
    </source>
</evidence>
<dbReference type="CDD" id="cd20557">
    <property type="entry name" value="CYCLIN_ScPCL1-like"/>
    <property type="match status" value="1"/>
</dbReference>
<dbReference type="Proteomes" id="UP000193685">
    <property type="component" value="Unassembled WGS sequence"/>
</dbReference>
<dbReference type="GO" id="GO:0005634">
    <property type="term" value="C:nucleus"/>
    <property type="evidence" value="ECO:0007669"/>
    <property type="project" value="TreeGrafter"/>
</dbReference>
<dbReference type="STRING" id="56484.A0A1Y2FJH5"/>
<organism evidence="1 2">
    <name type="scientific">Protomyces lactucae-debilis</name>
    <dbReference type="NCBI Taxonomy" id="2754530"/>
    <lineage>
        <taxon>Eukaryota</taxon>
        <taxon>Fungi</taxon>
        <taxon>Dikarya</taxon>
        <taxon>Ascomycota</taxon>
        <taxon>Taphrinomycotina</taxon>
        <taxon>Taphrinomycetes</taxon>
        <taxon>Taphrinales</taxon>
        <taxon>Protomycetaceae</taxon>
        <taxon>Protomyces</taxon>
    </lineage>
</organism>
<dbReference type="GO" id="GO:0016538">
    <property type="term" value="F:cyclin-dependent protein serine/threonine kinase regulator activity"/>
    <property type="evidence" value="ECO:0007669"/>
    <property type="project" value="TreeGrafter"/>
</dbReference>
<accession>A0A1Y2FJH5</accession>
<dbReference type="InterPro" id="IPR013922">
    <property type="entry name" value="Cyclin_PHO80-like"/>
</dbReference>
<dbReference type="EMBL" id="MCFI01000007">
    <property type="protein sequence ID" value="ORY83747.1"/>
    <property type="molecule type" value="Genomic_DNA"/>
</dbReference>
<sequence>MVQPDYWRLPAPAPASRGLDPGPIAGAVTRLAPPAEEDIGGVSAVLDYDMQEMSIFLASQVQAILSVGSMQRDFGSPPALIKFALQLLHATRLPLSTILAGLVYLENRPGYLQMLTNSSYYAMTTMLVISNKFMDDHTFTNRSWSEVTGFDLSLINQLERDWLVGTRFSLTIESNGGYGRYQRAVSLWQAFIRRHVYTACACQECIAAWFPIAVPCQPQPLPQLPPVMPAMAFALRA</sequence>
<reference evidence="1 2" key="1">
    <citation type="submission" date="2016-07" db="EMBL/GenBank/DDBJ databases">
        <title>Pervasive Adenine N6-methylation of Active Genes in Fungi.</title>
        <authorList>
            <consortium name="DOE Joint Genome Institute"/>
            <person name="Mondo S.J."/>
            <person name="Dannebaum R.O."/>
            <person name="Kuo R.C."/>
            <person name="Labutti K."/>
            <person name="Haridas S."/>
            <person name="Kuo A."/>
            <person name="Salamov A."/>
            <person name="Ahrendt S.R."/>
            <person name="Lipzen A."/>
            <person name="Sullivan W."/>
            <person name="Andreopoulos W.B."/>
            <person name="Clum A."/>
            <person name="Lindquist E."/>
            <person name="Daum C."/>
            <person name="Ramamoorthy G.K."/>
            <person name="Gryganskyi A."/>
            <person name="Culley D."/>
            <person name="Magnuson J.K."/>
            <person name="James T.Y."/>
            <person name="O'Malley M.A."/>
            <person name="Stajich J.E."/>
            <person name="Spatafora J.W."/>
            <person name="Visel A."/>
            <person name="Grigoriev I.V."/>
        </authorList>
    </citation>
    <scope>NUCLEOTIDE SEQUENCE [LARGE SCALE GENOMIC DNA]</scope>
    <source>
        <strain evidence="1 2">12-1054</strain>
    </source>
</reference>
<comment type="caution">
    <text evidence="1">The sequence shown here is derived from an EMBL/GenBank/DDBJ whole genome shotgun (WGS) entry which is preliminary data.</text>
</comment>
<dbReference type="RefSeq" id="XP_040726042.1">
    <property type="nucleotide sequence ID" value="XM_040871118.1"/>
</dbReference>
<dbReference type="PANTHER" id="PTHR15615:SF27">
    <property type="entry name" value="PHO85 CYCLIN CLG1"/>
    <property type="match status" value="1"/>
</dbReference>